<proteinExistence type="predicted"/>
<dbReference type="Proteomes" id="UP000481872">
    <property type="component" value="Unassembled WGS sequence"/>
</dbReference>
<gene>
    <name evidence="1" type="ORF">G3M99_05220</name>
</gene>
<reference evidence="1 2" key="1">
    <citation type="submission" date="2020-02" db="EMBL/GenBank/DDBJ databases">
        <title>Genome assembly of a novel Clostridium senegalense strain.</title>
        <authorList>
            <person name="Gupta T.B."/>
            <person name="Jauregui R."/>
            <person name="Maclean P."/>
            <person name="Nawarathana A."/>
            <person name="Brightwell G."/>
        </authorList>
    </citation>
    <scope>NUCLEOTIDE SEQUENCE [LARGE SCALE GENOMIC DNA]</scope>
    <source>
        <strain evidence="1 2">AGRFS4</strain>
    </source>
</reference>
<evidence type="ECO:0008006" key="3">
    <source>
        <dbReference type="Google" id="ProtNLM"/>
    </source>
</evidence>
<dbReference type="InterPro" id="IPR043749">
    <property type="entry name" value="DUF5694"/>
</dbReference>
<keyword evidence="2" id="KW-1185">Reference proteome</keyword>
<name>A0A6M0H310_9CLOT</name>
<comment type="caution">
    <text evidence="1">The sequence shown here is derived from an EMBL/GenBank/DDBJ whole genome shotgun (WGS) entry which is preliminary data.</text>
</comment>
<protein>
    <recommendedName>
        <fullName evidence="3">ChaN family lipoprotein</fullName>
    </recommendedName>
</protein>
<evidence type="ECO:0000313" key="2">
    <source>
        <dbReference type="Proteomes" id="UP000481872"/>
    </source>
</evidence>
<dbReference type="EMBL" id="JAAGPU010000006">
    <property type="protein sequence ID" value="NEU04271.1"/>
    <property type="molecule type" value="Genomic_DNA"/>
</dbReference>
<dbReference type="AlphaFoldDB" id="A0A6M0H310"/>
<accession>A0A6M0H310</accession>
<dbReference type="RefSeq" id="WP_199869440.1">
    <property type="nucleotide sequence ID" value="NZ_JAAGPU010000006.1"/>
</dbReference>
<organism evidence="1 2">
    <name type="scientific">Clostridium senegalense</name>
    <dbReference type="NCBI Taxonomy" id="1465809"/>
    <lineage>
        <taxon>Bacteria</taxon>
        <taxon>Bacillati</taxon>
        <taxon>Bacillota</taxon>
        <taxon>Clostridia</taxon>
        <taxon>Eubacteriales</taxon>
        <taxon>Clostridiaceae</taxon>
        <taxon>Clostridium</taxon>
    </lineage>
</organism>
<sequence length="248" mass="29360">MKAKILMLGTYHFGSCGEHLIENNPKDIMSDKKQKELKELIDRLLKFKPNKIAVEKDKDKEDELNRIYSKYLKSGMVIENTILEERNEVVQIGFRLGKTLSHEKIYPLDKGVDLPVKWLEYCKNNEPQIYKNFMNTIDKLGNEDKEDFENLTVLEMFKKMNNPTNINNMHSDLYLYPNQVGEGSNYYGVDFLVEWYRRNLYIFSNLQKIAKENDRILVIYGAGHCKILRNFIEDYNEFELVDVSEYLK</sequence>
<evidence type="ECO:0000313" key="1">
    <source>
        <dbReference type="EMBL" id="NEU04271.1"/>
    </source>
</evidence>
<dbReference type="Pfam" id="PF18950">
    <property type="entry name" value="DUF5694"/>
    <property type="match status" value="1"/>
</dbReference>